<dbReference type="InterPro" id="IPR053707">
    <property type="entry name" value="UPF0637_domain_sf"/>
</dbReference>
<organism evidence="2 3">
    <name type="scientific">Desmospora profundinema</name>
    <dbReference type="NCBI Taxonomy" id="1571184"/>
    <lineage>
        <taxon>Bacteria</taxon>
        <taxon>Bacillati</taxon>
        <taxon>Bacillota</taxon>
        <taxon>Bacilli</taxon>
        <taxon>Bacillales</taxon>
        <taxon>Thermoactinomycetaceae</taxon>
        <taxon>Desmospora</taxon>
    </lineage>
</organism>
<dbReference type="Gene3D" id="3.30.930.20">
    <property type="entry name" value="Protein of unknown function DUF1054"/>
    <property type="match status" value="1"/>
</dbReference>
<dbReference type="Proteomes" id="UP001185012">
    <property type="component" value="Unassembled WGS sequence"/>
</dbReference>
<dbReference type="EMBL" id="JAVDQG010000002">
    <property type="protein sequence ID" value="MDR6224860.1"/>
    <property type="molecule type" value="Genomic_DNA"/>
</dbReference>
<comment type="similarity">
    <text evidence="1">Belongs to the UPF0637 family.</text>
</comment>
<evidence type="ECO:0000313" key="3">
    <source>
        <dbReference type="Proteomes" id="UP001185012"/>
    </source>
</evidence>
<comment type="caution">
    <text evidence="2">The sequence shown here is derived from an EMBL/GenBank/DDBJ whole genome shotgun (WGS) entry which is preliminary data.</text>
</comment>
<accession>A0ABU1IM57</accession>
<evidence type="ECO:0000313" key="2">
    <source>
        <dbReference type="EMBL" id="MDR6224860.1"/>
    </source>
</evidence>
<dbReference type="RefSeq" id="WP_309862744.1">
    <property type="nucleotide sequence ID" value="NZ_JAVDQG010000002.1"/>
</dbReference>
<sequence>MTFPGFTQSDFQVFTIPGLEPRMEALKEQIRPKLEALGEEMAPFLSDLTGETLYVHVAKHARRSVHPPDETWVAWASQKRGYKSHPHFQVGLREQELFAMFALIYEFPRKPEFARDFLEQQDELLPTLPPEFVVSKDHTRPETHSLEELGPDGLQQVLERLQDVKKAEFLCGSLHHRDDPLLKQPDALKRQLETTFSRVVPLYRLARS</sequence>
<protein>
    <recommendedName>
        <fullName evidence="1">UPF0637 protein JOE21_000851</fullName>
    </recommendedName>
</protein>
<reference evidence="2 3" key="1">
    <citation type="submission" date="2023-07" db="EMBL/GenBank/DDBJ databases">
        <title>Genomic Encyclopedia of Type Strains, Phase IV (KMG-IV): sequencing the most valuable type-strain genomes for metagenomic binning, comparative biology and taxonomic classification.</title>
        <authorList>
            <person name="Goeker M."/>
        </authorList>
    </citation>
    <scope>NUCLEOTIDE SEQUENCE [LARGE SCALE GENOMIC DNA]</scope>
    <source>
        <strain evidence="2 3">DSM 45903</strain>
    </source>
</reference>
<evidence type="ECO:0000256" key="1">
    <source>
        <dbReference type="HAMAP-Rule" id="MF_01851"/>
    </source>
</evidence>
<dbReference type="PIRSF" id="PIRSF021332">
    <property type="entry name" value="DUF1054"/>
    <property type="match status" value="1"/>
</dbReference>
<gene>
    <name evidence="2" type="ORF">JOE21_000851</name>
</gene>
<proteinExistence type="inferred from homology"/>
<dbReference type="Pfam" id="PF06335">
    <property type="entry name" value="DUF1054"/>
    <property type="match status" value="1"/>
</dbReference>
<keyword evidence="3" id="KW-1185">Reference proteome</keyword>
<dbReference type="SUPFAM" id="SSF142913">
    <property type="entry name" value="YktB/PF0168-like"/>
    <property type="match status" value="1"/>
</dbReference>
<dbReference type="InterPro" id="IPR009403">
    <property type="entry name" value="UPF0637"/>
</dbReference>
<name>A0ABU1IM57_9BACL</name>
<dbReference type="HAMAP" id="MF_01851">
    <property type="entry name" value="UPF0637"/>
    <property type="match status" value="1"/>
</dbReference>